<dbReference type="RefSeq" id="WP_033675909.1">
    <property type="nucleotide sequence ID" value="NZ_JOTM01000018.1"/>
</dbReference>
<dbReference type="Proteomes" id="UP000027778">
    <property type="component" value="Unassembled WGS sequence"/>
</dbReference>
<accession>A0A073KLR2</accession>
<reference evidence="1 2" key="1">
    <citation type="submission" date="2014-06" db="EMBL/GenBank/DDBJ databases">
        <title>Draft genome sequence of Bacillus gaemokensis JCM 15801 (MCCC 1A00707).</title>
        <authorList>
            <person name="Lai Q."/>
            <person name="Liu Y."/>
            <person name="Shao Z."/>
        </authorList>
    </citation>
    <scope>NUCLEOTIDE SEQUENCE [LARGE SCALE GENOMIC DNA]</scope>
    <source>
        <strain evidence="1 2">JCM 15801</strain>
    </source>
</reference>
<protein>
    <submittedName>
        <fullName evidence="1">Uncharacterized protein</fullName>
    </submittedName>
</protein>
<keyword evidence="2" id="KW-1185">Reference proteome</keyword>
<evidence type="ECO:0000313" key="2">
    <source>
        <dbReference type="Proteomes" id="UP000027778"/>
    </source>
</evidence>
<organism evidence="1 2">
    <name type="scientific">Bacillus gaemokensis</name>
    <dbReference type="NCBI Taxonomy" id="574375"/>
    <lineage>
        <taxon>Bacteria</taxon>
        <taxon>Bacillati</taxon>
        <taxon>Bacillota</taxon>
        <taxon>Bacilli</taxon>
        <taxon>Bacillales</taxon>
        <taxon>Bacillaceae</taxon>
        <taxon>Bacillus</taxon>
        <taxon>Bacillus cereus group</taxon>
    </lineage>
</organism>
<proteinExistence type="predicted"/>
<name>A0A073KLR2_9BACI</name>
<dbReference type="OrthoDB" id="2809398at2"/>
<evidence type="ECO:0000313" key="1">
    <source>
        <dbReference type="EMBL" id="KEK23288.1"/>
    </source>
</evidence>
<dbReference type="EMBL" id="JOTM01000018">
    <property type="protein sequence ID" value="KEK23288.1"/>
    <property type="molecule type" value="Genomic_DNA"/>
</dbReference>
<comment type="caution">
    <text evidence="1">The sequence shown here is derived from an EMBL/GenBank/DDBJ whole genome shotgun (WGS) entry which is preliminary data.</text>
</comment>
<dbReference type="STRING" id="574375.AZF08_14735"/>
<dbReference type="AlphaFoldDB" id="A0A073KLR2"/>
<sequence length="72" mass="8435">MTDQFIKNAIESHHWDYPIQAIPKDVEYVNNKDVIMIKNKNVPNIQTNKVIRFTNHASLESVLSFFEDLPFS</sequence>
<gene>
    <name evidence="1" type="ORF">BAGA_10175</name>
</gene>